<dbReference type="SUPFAM" id="SSF48613">
    <property type="entry name" value="Heme oxygenase-like"/>
    <property type="match status" value="1"/>
</dbReference>
<dbReference type="InterPro" id="IPR027574">
    <property type="entry name" value="Thiaminase_II"/>
</dbReference>
<keyword evidence="12" id="KW-1185">Reference proteome</keyword>
<evidence type="ECO:0000256" key="9">
    <source>
        <dbReference type="RuleBase" id="RU363093"/>
    </source>
</evidence>
<evidence type="ECO:0000256" key="6">
    <source>
        <dbReference type="ARBA" id="ARBA00013647"/>
    </source>
</evidence>
<dbReference type="InterPro" id="IPR004305">
    <property type="entry name" value="Thiaminase-2/PQQC"/>
</dbReference>
<protein>
    <recommendedName>
        <fullName evidence="6 9">Aminopyrimidine aminohydrolase</fullName>
        <ecNumber evidence="5 9">3.5.99.2</ecNumber>
    </recommendedName>
</protein>
<organism evidence="11 12">
    <name type="scientific">Lactobacillus panisapium</name>
    <dbReference type="NCBI Taxonomy" id="2012495"/>
    <lineage>
        <taxon>Bacteria</taxon>
        <taxon>Bacillati</taxon>
        <taxon>Bacillota</taxon>
        <taxon>Bacilli</taxon>
        <taxon>Lactobacillales</taxon>
        <taxon>Lactobacillaceae</taxon>
        <taxon>Lactobacillus</taxon>
    </lineage>
</organism>
<evidence type="ECO:0000256" key="3">
    <source>
        <dbReference type="ARBA" id="ARBA00010264"/>
    </source>
</evidence>
<comment type="pathway">
    <text evidence="2 9">Cofactor biosynthesis; thiamine diphosphate biosynthesis.</text>
</comment>
<comment type="catalytic activity">
    <reaction evidence="1 9">
        <text>4-amino-5-aminomethyl-2-methylpyrimidine + H2O = 4-amino-5-hydroxymethyl-2-methylpyrimidine + NH4(+)</text>
        <dbReference type="Rhea" id="RHEA:31799"/>
        <dbReference type="ChEBI" id="CHEBI:15377"/>
        <dbReference type="ChEBI" id="CHEBI:16892"/>
        <dbReference type="ChEBI" id="CHEBI:28938"/>
        <dbReference type="ChEBI" id="CHEBI:63416"/>
        <dbReference type="EC" id="3.5.99.2"/>
    </reaction>
</comment>
<keyword evidence="9" id="KW-0378">Hydrolase</keyword>
<dbReference type="EC" id="3.5.99.2" evidence="5 9"/>
<proteinExistence type="inferred from homology"/>
<evidence type="ECO:0000256" key="8">
    <source>
        <dbReference type="ARBA" id="ARBA00048337"/>
    </source>
</evidence>
<dbReference type="EMBL" id="CP048268">
    <property type="protein sequence ID" value="QYN53683.1"/>
    <property type="molecule type" value="Genomic_DNA"/>
</dbReference>
<dbReference type="InterPro" id="IPR016084">
    <property type="entry name" value="Haem_Oase-like_multi-hlx"/>
</dbReference>
<sequence>MTEFTAQLRYAAKDLWEKSMEQPFVKELQSGQLPLATFRFYLLQDRYYLAEFSKIHRLMAKKTTSQEVQRFLLAGAQDLQECEITMQQHFLAELKVTSNEIKETDAAPTAYAYVNHLFKTLEKDGLAPCVCAILPCYWLYQEIGQALAQTGSPVALYQKWIETYDSDWYDVNVSRMLKLTNDLAAQASERERGQMQKAFVRSSYYECRFWQMAYEQEQWQ</sequence>
<evidence type="ECO:0000256" key="1">
    <source>
        <dbReference type="ARBA" id="ARBA00001881"/>
    </source>
</evidence>
<dbReference type="PANTHER" id="PTHR43198">
    <property type="entry name" value="BIFUNCTIONAL TH2 PROTEIN"/>
    <property type="match status" value="1"/>
</dbReference>
<evidence type="ECO:0000256" key="7">
    <source>
        <dbReference type="ARBA" id="ARBA00022977"/>
    </source>
</evidence>
<keyword evidence="7 9" id="KW-0784">Thiamine biosynthesis</keyword>
<comment type="catalytic activity">
    <reaction evidence="8 9">
        <text>thiamine + H2O = 5-(2-hydroxyethyl)-4-methylthiazole + 4-amino-5-hydroxymethyl-2-methylpyrimidine + H(+)</text>
        <dbReference type="Rhea" id="RHEA:17509"/>
        <dbReference type="ChEBI" id="CHEBI:15377"/>
        <dbReference type="ChEBI" id="CHEBI:15378"/>
        <dbReference type="ChEBI" id="CHEBI:16892"/>
        <dbReference type="ChEBI" id="CHEBI:17957"/>
        <dbReference type="ChEBI" id="CHEBI:18385"/>
        <dbReference type="EC" id="3.5.99.2"/>
    </reaction>
</comment>
<evidence type="ECO:0000259" key="10">
    <source>
        <dbReference type="Pfam" id="PF03070"/>
    </source>
</evidence>
<evidence type="ECO:0000256" key="2">
    <source>
        <dbReference type="ARBA" id="ARBA00004948"/>
    </source>
</evidence>
<comment type="subunit">
    <text evidence="4">Homotetramer.</text>
</comment>
<evidence type="ECO:0000256" key="5">
    <source>
        <dbReference type="ARBA" id="ARBA00012684"/>
    </source>
</evidence>
<accession>A0ABX8WBU1</accession>
<feature type="domain" description="Thiaminase-2/PQQC" evidence="10">
    <location>
        <begin position="12"/>
        <end position="215"/>
    </location>
</feature>
<dbReference type="RefSeq" id="WP_220220333.1">
    <property type="nucleotide sequence ID" value="NZ_CP048268.1"/>
</dbReference>
<evidence type="ECO:0000256" key="4">
    <source>
        <dbReference type="ARBA" id="ARBA00011881"/>
    </source>
</evidence>
<dbReference type="Proteomes" id="UP000826550">
    <property type="component" value="Chromosome"/>
</dbReference>
<dbReference type="PANTHER" id="PTHR43198:SF2">
    <property type="entry name" value="SI:CH1073-67J19.1-RELATED"/>
    <property type="match status" value="1"/>
</dbReference>
<comment type="similarity">
    <text evidence="3 9">Belongs to the TenA family.</text>
</comment>
<gene>
    <name evidence="11" type="primary">tenA</name>
    <name evidence="11" type="ORF">GYM71_09735</name>
</gene>
<dbReference type="CDD" id="cd19364">
    <property type="entry name" value="TenA_C_BsTenA-like"/>
    <property type="match status" value="1"/>
</dbReference>
<evidence type="ECO:0000313" key="12">
    <source>
        <dbReference type="Proteomes" id="UP000826550"/>
    </source>
</evidence>
<comment type="function">
    <text evidence="9">Catalyzes an amino-pyrimidine hydrolysis reaction at the C5' of the pyrimidine moiety of thiamine compounds, a reaction that is part of a thiamine salvage pathway.</text>
</comment>
<dbReference type="Gene3D" id="1.20.910.10">
    <property type="entry name" value="Heme oxygenase-like"/>
    <property type="match status" value="1"/>
</dbReference>
<dbReference type="InterPro" id="IPR050967">
    <property type="entry name" value="Thiamine_Salvage_TenA"/>
</dbReference>
<evidence type="ECO:0000313" key="11">
    <source>
        <dbReference type="EMBL" id="QYN53683.1"/>
    </source>
</evidence>
<reference evidence="11 12" key="1">
    <citation type="submission" date="2020-01" db="EMBL/GenBank/DDBJ databases">
        <title>Vast differences in strain-level diversity in the gut microbiota of two closely related honey bee species.</title>
        <authorList>
            <person name="Ellegaard K.M."/>
            <person name="Suenami S."/>
            <person name="Miyazaki R."/>
            <person name="Engel P."/>
        </authorList>
    </citation>
    <scope>NUCLEOTIDE SEQUENCE [LARGE SCALE GENOMIC DNA]</scope>
    <source>
        <strain evidence="11 12">ESL0416</strain>
    </source>
</reference>
<dbReference type="NCBIfam" id="TIGR04306">
    <property type="entry name" value="salvage_TenA"/>
    <property type="match status" value="1"/>
</dbReference>
<name>A0ABX8WBU1_9LACO</name>
<dbReference type="Pfam" id="PF03070">
    <property type="entry name" value="TENA_THI-4"/>
    <property type="match status" value="1"/>
</dbReference>